<gene>
    <name evidence="1" type="ORF">QAD02_023842</name>
</gene>
<reference evidence="1" key="1">
    <citation type="submission" date="2023-04" db="EMBL/GenBank/DDBJ databases">
        <title>A chromosome-level genome assembly of the parasitoid wasp Eretmocerus hayati.</title>
        <authorList>
            <person name="Zhong Y."/>
            <person name="Liu S."/>
            <person name="Liu Y."/>
        </authorList>
    </citation>
    <scope>NUCLEOTIDE SEQUENCE</scope>
    <source>
        <strain evidence="1">ZJU_SS_LIU_2023</strain>
    </source>
</reference>
<feature type="non-terminal residue" evidence="1">
    <location>
        <position position="1"/>
    </location>
</feature>
<comment type="caution">
    <text evidence="1">The sequence shown here is derived from an EMBL/GenBank/DDBJ whole genome shotgun (WGS) entry which is preliminary data.</text>
</comment>
<accession>A0ACC2Q0E2</accession>
<dbReference type="Proteomes" id="UP001239111">
    <property type="component" value="Chromosome 1"/>
</dbReference>
<evidence type="ECO:0000313" key="1">
    <source>
        <dbReference type="EMBL" id="KAJ8688047.1"/>
    </source>
</evidence>
<organism evidence="1 2">
    <name type="scientific">Eretmocerus hayati</name>
    <dbReference type="NCBI Taxonomy" id="131215"/>
    <lineage>
        <taxon>Eukaryota</taxon>
        <taxon>Metazoa</taxon>
        <taxon>Ecdysozoa</taxon>
        <taxon>Arthropoda</taxon>
        <taxon>Hexapoda</taxon>
        <taxon>Insecta</taxon>
        <taxon>Pterygota</taxon>
        <taxon>Neoptera</taxon>
        <taxon>Endopterygota</taxon>
        <taxon>Hymenoptera</taxon>
        <taxon>Apocrita</taxon>
        <taxon>Proctotrupomorpha</taxon>
        <taxon>Chalcidoidea</taxon>
        <taxon>Aphelinidae</taxon>
        <taxon>Aphelininae</taxon>
        <taxon>Eretmocerus</taxon>
    </lineage>
</organism>
<evidence type="ECO:0000313" key="2">
    <source>
        <dbReference type="Proteomes" id="UP001239111"/>
    </source>
</evidence>
<sequence>STMDDSDSETLFIPCDDSKLVPREKLEQDKMEYTEADFYVMSDYKYPEKEIPVEEYTGLPKREISCMFNPSSEDYVEMKPIYEGSSNSTDKAVELSPCKSCFVDLERAITPSIEIPIEISKQLSLQKENSILIPKRELSLISESMTECNDLHVPEFRASDPLDIKEECRSPPPGGLPCEIDSVTLPDKLQEMKFVKRHKKDGSKKRSIIGAEVREAFCDSVCPPSAKKSKSDSLDNSISNTASEDKIDTNIKSDSCLDTEEIYHQSSNQKRSFKSKKTKKKSTSKNSSRPKVDEKISSSITVKDLSKKKSKKKSSRKEIEKSSDHHSEKRKSSSERKKSHESRRNKKTKVESKDVPNKKVNCSKEKSDKEKHKLGTEKSSHNKENSLQDKLDKQSSKVVKSVPKLTACIDEAKTDERHDCRKRKWNDFEDKDSLDLAVKVKEEVLEDVHTEDHLVETQEKEKKSQKKKKKVCFASTVKIEDCGDSFNEKVKSPKKHENSSNDQQEQLSMSAEVKTEPIEFETFNGDKFPEQHPALLSIKEESPAHKRRYSRHKPIDLSDAKYRKPFDFGWTREIVIRGTVTETGARCDVYYHSPDNRKVRSLKQIDTMIRNDKNLTVANFTLRHRRILSNQDTSKEIVRLSHTKKTDGYEDLLSSIKFTSPEDRKMYNELLESCTPMKEAKHLTSVKSKKQVSTKSPRNSSKNKSPSNLPSKKSSKTKTAGSQHQPRAQPKELNNSINDLGLATPSVTKVTAKSSKKSTKVSSSQSKKSIKIVKSPGSQRKPRAQMKDLNDSVNVLGPAIPSVTQKLNLTRSSPDQLSEILPNSKQLENGTVPPDITSQVDTTLDSSQTSEVFGDSRQTFDDRSFVDTDDSEIATDVPAVGLTIELTQNDCIAQSDVDHEVESFNRKIVNGDCDSEQKSPIDTRAEQTQVKDFEQASTKNTSRKSNGATKDNLRRCRPRHSNHRNKSGPTKITATDWICTVNEILEIPNIRNSLRASNGSALSRDGSYRQDNPSPISSLGSPNHSLKGPSPIENFTTEFLYATLQSNTDEDANIPLSQDDTHYESSIGEETIADTESDTEQPKDTPDITPSALSSTQESEINQKEFHRAAEIMEHTDENSSVQPHTISHTSIDHVSSNHELNASNGRCLPMTVDDSESPDSGLDSILNTKLEETITSIEEKSKEGEQTTAQKDEGEIEMMALQSNMQNDIAPIHESDYVNRHAGSDDDYSLKTVDVSQSDDGRSKIETKSSPNLTDCDDSVQEENQVTSDANQGHKTTVENDGVAGIQSDIIDNEIISQQNELNNENHELDAPDESLAKASNHGFDISDESLTRVEVSLEPPMKLLEDIVDSSAKLNGLVRSELTRSVQNLSEIDDSSETKVKKDVNLPLQLITVDNGSTLDQRNGLRIEHEPCSTTAADVSKAIVVDDGSSVEDEKMIRNDESATEIREDETIPGRLNGVVGKIKILSKADPEVSLDELSVTRENMSSIDVDISESILRESKCIVSCNPVTTSLGSIEQLESDQNPVATYLSSKPTAQEDENQVKDKELSTPATCAEPLNDDESSCDSIEIDADETIKENVTISELNYSPLCFDPRINELLKVKSDKSTRPSQDNEHMSESMSTTLSVSYDSDDRSTTKFDSDDSSSRCGSSPYRSTLNTSELTDESAMIDQSIDHHEENALNHTKNSDDADASDNIRSENDSDDDQDIISTASQEIPVISEPPHRIMGKSFGPHGNGSPQLDEKTALKSTEDVTASSEKSLPSESSPFLGFPSDNLKSLEDHCAILQTEMTEEDVLESYSHIVCQASPSFANDISDTRESCPAINFNENEIIQQSTTLGNELMEAYDEDETKGVSSLCQFEATHEEAAHCDSDFSDRTKVMSHFSGNTTLDELSDRSSLCSYLEDQSALNCPASEETTLLTFDSGTESAFGFKRNPNTFGNPSDPQPAEADSISSSRTTQSLETRPSDVFSGTKNACTSHQNKNKSMQLHTNRGIENVGNFSRLPSCVLEDNECSFPCSTSELRQVNAILASDSEIQSESTLSIQGTPKALLSPVSEPIAAPNHLQKRTRYSSYETDFYTHSMVSYDAIHKALKIAFQYLNFKDLLRCRETSQTFRDLAEFRVFWKKVCLNSSEMNRRLVEILNKYGTEHLEIVNQDEDDWTSFVDAISEMKYLKNLKLCACPASVLERIVKSCPHLEVISATSIQCDCLNVEQIRNVNLRELYLRATESMFLIGDLTTIARFSRLTHLSLRSIKNLKIALIEAIHFSHGLVLLELGECTEFDDNFGSGTLIHLQNLERLRLENVSSSGVADILAVVSKLGKLSHLELVNVDITVGFDANLHKCRNIRKLMLVPSYESKEKIAQTNKSILRNTYSLTETLKKFTWGVNEDLVRLPIESSDKDSVQSTEPMFSAEMMKVLYGVGEERSAVQVVASDSFSLATIRKFYEVHLPRTSVKILQMPSSQVFNLEM</sequence>
<dbReference type="EMBL" id="CM056741">
    <property type="protein sequence ID" value="KAJ8688047.1"/>
    <property type="molecule type" value="Genomic_DNA"/>
</dbReference>
<keyword evidence="2" id="KW-1185">Reference proteome</keyword>
<protein>
    <submittedName>
        <fullName evidence="1">Uncharacterized protein</fullName>
    </submittedName>
</protein>
<name>A0ACC2Q0E2_9HYME</name>
<proteinExistence type="predicted"/>